<dbReference type="PANTHER" id="PTHR36041">
    <property type="entry name" value="SUCCINATE DEHYDROGENASE SUBUNIT 7A, MITOCHONDRIAL-RELATED"/>
    <property type="match status" value="1"/>
</dbReference>
<name>A0ABD3BLC0_9LAMI</name>
<proteinExistence type="predicted"/>
<dbReference type="AlphaFoldDB" id="A0ABD3BLC0"/>
<dbReference type="EMBL" id="JAVIJP010000081">
    <property type="protein sequence ID" value="KAL3618018.1"/>
    <property type="molecule type" value="Genomic_DNA"/>
</dbReference>
<organism evidence="1 2">
    <name type="scientific">Castilleja foliolosa</name>
    <dbReference type="NCBI Taxonomy" id="1961234"/>
    <lineage>
        <taxon>Eukaryota</taxon>
        <taxon>Viridiplantae</taxon>
        <taxon>Streptophyta</taxon>
        <taxon>Embryophyta</taxon>
        <taxon>Tracheophyta</taxon>
        <taxon>Spermatophyta</taxon>
        <taxon>Magnoliopsida</taxon>
        <taxon>eudicotyledons</taxon>
        <taxon>Gunneridae</taxon>
        <taxon>Pentapetalae</taxon>
        <taxon>asterids</taxon>
        <taxon>lamiids</taxon>
        <taxon>Lamiales</taxon>
        <taxon>Orobanchaceae</taxon>
        <taxon>Pedicularideae</taxon>
        <taxon>Castillejinae</taxon>
        <taxon>Castilleja</taxon>
    </lineage>
</organism>
<dbReference type="PANTHER" id="PTHR36041:SF2">
    <property type="entry name" value="SUCCINATE DEHYDROGENASE SUBUNIT 7A, MITOCHONDRIAL-RELATED"/>
    <property type="match status" value="1"/>
</dbReference>
<protein>
    <submittedName>
        <fullName evidence="1">Succinate dehydrogenase subunit 7B, mitochondrial</fullName>
    </submittedName>
</protein>
<evidence type="ECO:0000313" key="2">
    <source>
        <dbReference type="Proteomes" id="UP001632038"/>
    </source>
</evidence>
<evidence type="ECO:0000313" key="1">
    <source>
        <dbReference type="EMBL" id="KAL3618018.1"/>
    </source>
</evidence>
<dbReference type="InterPro" id="IPR034573">
    <property type="entry name" value="SDH7"/>
</dbReference>
<sequence length="97" mass="10796">MAFLVNNTTLSALRLNSQKAGDSLMLSRRGLHVEPGAREKALLEEHPSLKRFKSSKKTVRLLKRVGDALTVVVIAGCSYEIYARVISRNEARKQDSV</sequence>
<keyword evidence="2" id="KW-1185">Reference proteome</keyword>
<comment type="caution">
    <text evidence="1">The sequence shown here is derived from an EMBL/GenBank/DDBJ whole genome shotgun (WGS) entry which is preliminary data.</text>
</comment>
<gene>
    <name evidence="1" type="primary">SDH7B</name>
    <name evidence="1" type="ORF">CASFOL_038339</name>
</gene>
<accession>A0ABD3BLC0</accession>
<dbReference type="Proteomes" id="UP001632038">
    <property type="component" value="Unassembled WGS sequence"/>
</dbReference>
<reference evidence="2" key="1">
    <citation type="journal article" date="2024" name="IScience">
        <title>Strigolactones Initiate the Formation of Haustorium-like Structures in Castilleja.</title>
        <authorList>
            <person name="Buerger M."/>
            <person name="Peterson D."/>
            <person name="Chory J."/>
        </authorList>
    </citation>
    <scope>NUCLEOTIDE SEQUENCE [LARGE SCALE GENOMIC DNA]</scope>
</reference>